<dbReference type="EMBL" id="PDKK01000003">
    <property type="protein sequence ID" value="RXK06752.1"/>
    <property type="molecule type" value="Genomic_DNA"/>
</dbReference>
<dbReference type="CDD" id="cd16329">
    <property type="entry name" value="LolA_like"/>
    <property type="match status" value="1"/>
</dbReference>
<accession>A0A4Q1APY6</accession>
<evidence type="ECO:0000313" key="2">
    <source>
        <dbReference type="EMBL" id="RXK06752.1"/>
    </source>
</evidence>
<comment type="caution">
    <text evidence="2">The sequence shown here is derived from an EMBL/GenBank/DDBJ whole genome shotgun (WGS) entry which is preliminary data.</text>
</comment>
<evidence type="ECO:0000313" key="3">
    <source>
        <dbReference type="Proteomes" id="UP000289758"/>
    </source>
</evidence>
<dbReference type="Pfam" id="PF17131">
    <property type="entry name" value="LolA_like"/>
    <property type="match status" value="1"/>
</dbReference>
<organism evidence="2 3">
    <name type="scientific">Halarcobacter ebronensis</name>
    <dbReference type="NCBI Taxonomy" id="1462615"/>
    <lineage>
        <taxon>Bacteria</taxon>
        <taxon>Pseudomonadati</taxon>
        <taxon>Campylobacterota</taxon>
        <taxon>Epsilonproteobacteria</taxon>
        <taxon>Campylobacterales</taxon>
        <taxon>Arcobacteraceae</taxon>
        <taxon>Halarcobacter</taxon>
    </lineage>
</organism>
<keyword evidence="2" id="KW-0449">Lipoprotein</keyword>
<sequence length="255" mass="30079">MLKKILITSLFICKLFALTPFEIATKVKENSDGYGSSKSMMEMLLIDQAKNESSRVMESFSLENTKHDDDNGDKSLMEFQTPLDVKGTKFLTHEKIDKNNNQWLYLPALKRIKRITSKNKSGSFMGSEFSYEDISSREPNKYDYSKNFEEVALDGIECYKYERYPKDQDSGYTKQEVWVDKDRFIVLKIDFYDRKKELLKTATYSGYKKIGKTYRVSNIFMQNHQNFKSTKLNYLKDEIHLKLDESLFTKRYLKD</sequence>
<reference evidence="2 3" key="1">
    <citation type="submission" date="2017-10" db="EMBL/GenBank/DDBJ databases">
        <title>Genomics of the genus Arcobacter.</title>
        <authorList>
            <person name="Perez-Cataluna A."/>
            <person name="Figueras M.J."/>
        </authorList>
    </citation>
    <scope>NUCLEOTIDE SEQUENCE [LARGE SCALE GENOMIC DNA]</scope>
    <source>
        <strain evidence="2 3">CECT 8441</strain>
    </source>
</reference>
<protein>
    <submittedName>
        <fullName evidence="2">Outer membrane lipoprotein-sorting protein</fullName>
    </submittedName>
</protein>
<name>A0A4Q1APY6_9BACT</name>
<dbReference type="RefSeq" id="WP_129086654.1">
    <property type="nucleotide sequence ID" value="NZ_CP053836.1"/>
</dbReference>
<dbReference type="OrthoDB" id="9803781at2"/>
<dbReference type="AlphaFoldDB" id="A0A4Q1APY6"/>
<dbReference type="Gene3D" id="2.50.20.10">
    <property type="entry name" value="Lipoprotein localisation LolA/LolB/LppX"/>
    <property type="match status" value="1"/>
</dbReference>
<dbReference type="InterPro" id="IPR033399">
    <property type="entry name" value="TP_0789-like"/>
</dbReference>
<evidence type="ECO:0000259" key="1">
    <source>
        <dbReference type="Pfam" id="PF17131"/>
    </source>
</evidence>
<gene>
    <name evidence="2" type="ORF">CRV07_04805</name>
</gene>
<feature type="domain" description="Uncharacterized protein TP-0789" evidence="1">
    <location>
        <begin position="73"/>
        <end position="254"/>
    </location>
</feature>
<proteinExistence type="predicted"/>
<dbReference type="Proteomes" id="UP000289758">
    <property type="component" value="Unassembled WGS sequence"/>
</dbReference>
<keyword evidence="3" id="KW-1185">Reference proteome</keyword>